<evidence type="ECO:0000259" key="10">
    <source>
        <dbReference type="PROSITE" id="PS50893"/>
    </source>
</evidence>
<feature type="region of interest" description="Disordered" evidence="8">
    <location>
        <begin position="1"/>
        <end position="31"/>
    </location>
</feature>
<keyword evidence="4" id="KW-0547">Nucleotide-binding</keyword>
<feature type="compositionally biased region" description="Low complexity" evidence="8">
    <location>
        <begin position="1"/>
        <end position="12"/>
    </location>
</feature>
<keyword evidence="5 11" id="KW-0067">ATP-binding</keyword>
<dbReference type="SMART" id="SM00382">
    <property type="entry name" value="AAA"/>
    <property type="match status" value="1"/>
</dbReference>
<comment type="subcellular location">
    <subcellularLocation>
        <location evidence="1">Membrane</location>
        <topology evidence="1">Multi-pass membrane protein</topology>
    </subcellularLocation>
</comment>
<gene>
    <name evidence="11" type="ORF">cyc_02868</name>
</gene>
<evidence type="ECO:0000256" key="3">
    <source>
        <dbReference type="ARBA" id="ARBA00022692"/>
    </source>
</evidence>
<evidence type="ECO:0000256" key="6">
    <source>
        <dbReference type="ARBA" id="ARBA00022989"/>
    </source>
</evidence>
<dbReference type="EMBL" id="JROU02001028">
    <property type="protein sequence ID" value="OEH77633.1"/>
    <property type="molecule type" value="Genomic_DNA"/>
</dbReference>
<comment type="caution">
    <text evidence="11">The sequence shown here is derived from an EMBL/GenBank/DDBJ whole genome shotgun (WGS) entry which is preliminary data.</text>
</comment>
<evidence type="ECO:0000256" key="5">
    <source>
        <dbReference type="ARBA" id="ARBA00022840"/>
    </source>
</evidence>
<name>A0A1D3D2G4_9EIME</name>
<feature type="transmembrane region" description="Helical" evidence="9">
    <location>
        <begin position="577"/>
        <end position="596"/>
    </location>
</feature>
<dbReference type="GO" id="GO:0016887">
    <property type="term" value="F:ATP hydrolysis activity"/>
    <property type="evidence" value="ECO:0007669"/>
    <property type="project" value="InterPro"/>
</dbReference>
<evidence type="ECO:0000256" key="4">
    <source>
        <dbReference type="ARBA" id="ARBA00022741"/>
    </source>
</evidence>
<keyword evidence="6 9" id="KW-1133">Transmembrane helix</keyword>
<dbReference type="PANTHER" id="PTHR48041:SF139">
    <property type="entry name" value="PROTEIN SCARLET"/>
    <property type="match status" value="1"/>
</dbReference>
<dbReference type="GO" id="GO:0005886">
    <property type="term" value="C:plasma membrane"/>
    <property type="evidence" value="ECO:0007669"/>
    <property type="project" value="TreeGrafter"/>
</dbReference>
<evidence type="ECO:0000256" key="1">
    <source>
        <dbReference type="ARBA" id="ARBA00004141"/>
    </source>
</evidence>
<sequence length="618" mass="67335">MPSSSSRDLSSRTGVAREAVPSEAAERLSDETFRDGHCHAEQQGAASPLVAAKGAAGRCPAWSTPGGIAPVTLVAKDFCYAIRKQGNILKPMCRLCCKNNARNGGSAGPLGDNDTPSRTVANSSNKDAMTQLEDGGMIPDGDAPEIDTSSSPCLCARSDALVILKDINLCVRPGSMLVIMGPSGSGKTTLLNALAGRSKASSRVMLSGNLYYRGVPAGSPLSSFSTYIMQARKDILPSYVTVWEYLSYFAALKLPGVPKAAREERIKEVLHSINLYHSKDTQIGGSSRKGLSGGEMKRVALAVELLNNPSLIFLDEPTSGLDAALAFDTMRLLLRLARAGGRTIVCTVHQPRSQLFAMFDELMLLHRGQIVFQGPAVECNAYFARLGLRCPSQFNPADFLLDLLTVRNEHREETLEAEGGVDLEQHLKLPSSHELPHQLSLRQLAGVSETQQSVEGYGLMGAVTQEPQGRDQSAAHILMETDVEEADAPALSHFESHLMRVTVTQEEIDRLPAFYKASPLCARIADRIERELELPPDKQLNRGLQERLMAHKDFLSRWCTEFSVLTRMTTINFVRNPLVTVVQLVLNIILGFIVAYSRALQLESPNAAANTAMRHRPF</sequence>
<dbReference type="Pfam" id="PF00005">
    <property type="entry name" value="ABC_tran"/>
    <property type="match status" value="1"/>
</dbReference>
<dbReference type="PROSITE" id="PS00211">
    <property type="entry name" value="ABC_TRANSPORTER_1"/>
    <property type="match status" value="1"/>
</dbReference>
<evidence type="ECO:0000313" key="11">
    <source>
        <dbReference type="EMBL" id="OEH77633.1"/>
    </source>
</evidence>
<keyword evidence="12" id="KW-1185">Reference proteome</keyword>
<feature type="domain" description="ABC transporter" evidence="10">
    <location>
        <begin position="143"/>
        <end position="392"/>
    </location>
</feature>
<dbReference type="PANTHER" id="PTHR48041">
    <property type="entry name" value="ABC TRANSPORTER G FAMILY MEMBER 28"/>
    <property type="match status" value="1"/>
</dbReference>
<dbReference type="InterPro" id="IPR003439">
    <property type="entry name" value="ABC_transporter-like_ATP-bd"/>
</dbReference>
<evidence type="ECO:0000313" key="12">
    <source>
        <dbReference type="Proteomes" id="UP000095192"/>
    </source>
</evidence>
<dbReference type="InParanoid" id="A0A1D3D2G4"/>
<dbReference type="Proteomes" id="UP000095192">
    <property type="component" value="Unassembled WGS sequence"/>
</dbReference>
<evidence type="ECO:0000256" key="7">
    <source>
        <dbReference type="ARBA" id="ARBA00023136"/>
    </source>
</evidence>
<dbReference type="GO" id="GO:0140359">
    <property type="term" value="F:ABC-type transporter activity"/>
    <property type="evidence" value="ECO:0007669"/>
    <property type="project" value="InterPro"/>
</dbReference>
<proteinExistence type="predicted"/>
<dbReference type="InterPro" id="IPR003593">
    <property type="entry name" value="AAA+_ATPase"/>
</dbReference>
<dbReference type="PROSITE" id="PS50893">
    <property type="entry name" value="ABC_TRANSPORTER_2"/>
    <property type="match status" value="1"/>
</dbReference>
<dbReference type="SUPFAM" id="SSF52540">
    <property type="entry name" value="P-loop containing nucleoside triphosphate hydrolases"/>
    <property type="match status" value="1"/>
</dbReference>
<keyword evidence="3 9" id="KW-0812">Transmembrane</keyword>
<organism evidence="11 12">
    <name type="scientific">Cyclospora cayetanensis</name>
    <dbReference type="NCBI Taxonomy" id="88456"/>
    <lineage>
        <taxon>Eukaryota</taxon>
        <taxon>Sar</taxon>
        <taxon>Alveolata</taxon>
        <taxon>Apicomplexa</taxon>
        <taxon>Conoidasida</taxon>
        <taxon>Coccidia</taxon>
        <taxon>Eucoccidiorida</taxon>
        <taxon>Eimeriorina</taxon>
        <taxon>Eimeriidae</taxon>
        <taxon>Cyclospora</taxon>
    </lineage>
</organism>
<dbReference type="GO" id="GO:0005524">
    <property type="term" value="F:ATP binding"/>
    <property type="evidence" value="ECO:0007669"/>
    <property type="project" value="UniProtKB-KW"/>
</dbReference>
<dbReference type="InterPro" id="IPR027417">
    <property type="entry name" value="P-loop_NTPase"/>
</dbReference>
<evidence type="ECO:0000256" key="2">
    <source>
        <dbReference type="ARBA" id="ARBA00022448"/>
    </source>
</evidence>
<dbReference type="Pfam" id="PF19055">
    <property type="entry name" value="ABC2_membrane_7"/>
    <property type="match status" value="1"/>
</dbReference>
<evidence type="ECO:0000256" key="9">
    <source>
        <dbReference type="SAM" id="Phobius"/>
    </source>
</evidence>
<keyword evidence="7 9" id="KW-0472">Membrane</keyword>
<accession>A0A1D3D2G4</accession>
<evidence type="ECO:0000256" key="8">
    <source>
        <dbReference type="SAM" id="MobiDB-lite"/>
    </source>
</evidence>
<protein>
    <submittedName>
        <fullName evidence="11">ATP-binding cassette g family transporter abcg107</fullName>
    </submittedName>
</protein>
<keyword evidence="2" id="KW-0813">Transport</keyword>
<dbReference type="InterPro" id="IPR050352">
    <property type="entry name" value="ABCG_transporters"/>
</dbReference>
<dbReference type="InterPro" id="IPR043926">
    <property type="entry name" value="ABCG_dom"/>
</dbReference>
<dbReference type="InterPro" id="IPR017871">
    <property type="entry name" value="ABC_transporter-like_CS"/>
</dbReference>
<dbReference type="AlphaFoldDB" id="A0A1D3D2G4"/>
<reference evidence="11 12" key="1">
    <citation type="journal article" date="2016" name="BMC Genomics">
        <title>Comparative genomics reveals Cyclospora cayetanensis possesses coccidia-like metabolism and invasion components but unique surface antigens.</title>
        <authorList>
            <person name="Liu S."/>
            <person name="Wang L."/>
            <person name="Zheng H."/>
            <person name="Xu Z."/>
            <person name="Roellig D.M."/>
            <person name="Li N."/>
            <person name="Frace M.A."/>
            <person name="Tang K."/>
            <person name="Arrowood M.J."/>
            <person name="Moss D.M."/>
            <person name="Zhang L."/>
            <person name="Feng Y."/>
            <person name="Xiao L."/>
        </authorList>
    </citation>
    <scope>NUCLEOTIDE SEQUENCE [LARGE SCALE GENOMIC DNA]</scope>
    <source>
        <strain evidence="11 12">CHN_HEN01</strain>
    </source>
</reference>
<dbReference type="VEuPathDB" id="ToxoDB:LOC34619654"/>
<dbReference type="VEuPathDB" id="ToxoDB:cyc_02868"/>
<dbReference type="Gene3D" id="3.40.50.300">
    <property type="entry name" value="P-loop containing nucleotide triphosphate hydrolases"/>
    <property type="match status" value="1"/>
</dbReference>